<dbReference type="Proteomes" id="UP000828390">
    <property type="component" value="Unassembled WGS sequence"/>
</dbReference>
<dbReference type="PANTHER" id="PTHR38567:SF1">
    <property type="entry name" value="DUF4291 DOMAIN-CONTAINING PROTEIN"/>
    <property type="match status" value="1"/>
</dbReference>
<evidence type="ECO:0008006" key="3">
    <source>
        <dbReference type="Google" id="ProtNLM"/>
    </source>
</evidence>
<comment type="caution">
    <text evidence="1">The sequence shown here is derived from an EMBL/GenBank/DDBJ whole genome shotgun (WGS) entry which is preliminary data.</text>
</comment>
<gene>
    <name evidence="1" type="ORF">DPMN_194320</name>
</gene>
<dbReference type="Pfam" id="PF14124">
    <property type="entry name" value="DUF4291"/>
    <property type="match status" value="1"/>
</dbReference>
<reference evidence="1" key="1">
    <citation type="journal article" date="2019" name="bioRxiv">
        <title>The Genome of the Zebra Mussel, Dreissena polymorpha: A Resource for Invasive Species Research.</title>
        <authorList>
            <person name="McCartney M.A."/>
            <person name="Auch B."/>
            <person name="Kono T."/>
            <person name="Mallez S."/>
            <person name="Zhang Y."/>
            <person name="Obille A."/>
            <person name="Becker A."/>
            <person name="Abrahante J.E."/>
            <person name="Garbe J."/>
            <person name="Badalamenti J.P."/>
            <person name="Herman A."/>
            <person name="Mangelson H."/>
            <person name="Liachko I."/>
            <person name="Sullivan S."/>
            <person name="Sone E.D."/>
            <person name="Koren S."/>
            <person name="Silverstein K.A.T."/>
            <person name="Beckman K.B."/>
            <person name="Gohl D.M."/>
        </authorList>
    </citation>
    <scope>NUCLEOTIDE SEQUENCE</scope>
    <source>
        <strain evidence="1">Duluth1</strain>
        <tissue evidence="1">Whole animal</tissue>
    </source>
</reference>
<keyword evidence="2" id="KW-1185">Reference proteome</keyword>
<evidence type="ECO:0000313" key="1">
    <source>
        <dbReference type="EMBL" id="KAH3692479.1"/>
    </source>
</evidence>
<name>A0A9D4BG89_DREPO</name>
<dbReference type="InterPro" id="IPR025633">
    <property type="entry name" value="DUF4291"/>
</dbReference>
<sequence>MAASSAQCALQVGSYMVQSRSEWPRRGRHILAQFDEETIVVYQAFRSDIAEYAVKHGKFGGPSYSYTRMTWIKTNFMWMMYRSGWGQKKDQERTLAIFLSRKGFEELLKGAQGVGITLGKDQPDDVRIQWDPDHGPTYGKLERRAVQLGIRGAALKKFHEEYIQRIVDISEFVNEQRQYVDDGKLDELLSPIEKVYVPSDKQICEHILLEGYERDRDDSASDTRTN</sequence>
<dbReference type="PANTHER" id="PTHR38567">
    <property type="entry name" value="DUF4291 DOMAIN-CONTAINING PROTEIN"/>
    <property type="match status" value="1"/>
</dbReference>
<protein>
    <recommendedName>
        <fullName evidence="3">DUF4291 domain-containing protein</fullName>
    </recommendedName>
</protein>
<dbReference type="OrthoDB" id="413653at2759"/>
<accession>A0A9D4BG89</accession>
<evidence type="ECO:0000313" key="2">
    <source>
        <dbReference type="Proteomes" id="UP000828390"/>
    </source>
</evidence>
<organism evidence="1 2">
    <name type="scientific">Dreissena polymorpha</name>
    <name type="common">Zebra mussel</name>
    <name type="synonym">Mytilus polymorpha</name>
    <dbReference type="NCBI Taxonomy" id="45954"/>
    <lineage>
        <taxon>Eukaryota</taxon>
        <taxon>Metazoa</taxon>
        <taxon>Spiralia</taxon>
        <taxon>Lophotrochozoa</taxon>
        <taxon>Mollusca</taxon>
        <taxon>Bivalvia</taxon>
        <taxon>Autobranchia</taxon>
        <taxon>Heteroconchia</taxon>
        <taxon>Euheterodonta</taxon>
        <taxon>Imparidentia</taxon>
        <taxon>Neoheterodontei</taxon>
        <taxon>Myida</taxon>
        <taxon>Dreissenoidea</taxon>
        <taxon>Dreissenidae</taxon>
        <taxon>Dreissena</taxon>
    </lineage>
</organism>
<dbReference type="EMBL" id="JAIWYP010000022">
    <property type="protein sequence ID" value="KAH3692479.1"/>
    <property type="molecule type" value="Genomic_DNA"/>
</dbReference>
<proteinExistence type="predicted"/>
<reference evidence="1" key="2">
    <citation type="submission" date="2020-11" db="EMBL/GenBank/DDBJ databases">
        <authorList>
            <person name="McCartney M.A."/>
            <person name="Auch B."/>
            <person name="Kono T."/>
            <person name="Mallez S."/>
            <person name="Becker A."/>
            <person name="Gohl D.M."/>
            <person name="Silverstein K.A.T."/>
            <person name="Koren S."/>
            <person name="Bechman K.B."/>
            <person name="Herman A."/>
            <person name="Abrahante J.E."/>
            <person name="Garbe J."/>
        </authorList>
    </citation>
    <scope>NUCLEOTIDE SEQUENCE</scope>
    <source>
        <strain evidence="1">Duluth1</strain>
        <tissue evidence="1">Whole animal</tissue>
    </source>
</reference>
<dbReference type="AlphaFoldDB" id="A0A9D4BG89"/>